<evidence type="ECO:0000313" key="2">
    <source>
        <dbReference type="Proteomes" id="UP000287651"/>
    </source>
</evidence>
<feature type="non-terminal residue" evidence="1">
    <location>
        <position position="1"/>
    </location>
</feature>
<protein>
    <submittedName>
        <fullName evidence="1">Uncharacterized protein</fullName>
    </submittedName>
</protein>
<reference evidence="1 2" key="1">
    <citation type="journal article" date="2014" name="Agronomy (Basel)">
        <title>A Draft Genome Sequence for Ensete ventricosum, the Drought-Tolerant Tree Against Hunger.</title>
        <authorList>
            <person name="Harrison J."/>
            <person name="Moore K.A."/>
            <person name="Paszkiewicz K."/>
            <person name="Jones T."/>
            <person name="Grant M."/>
            <person name="Ambacheew D."/>
            <person name="Muzemil S."/>
            <person name="Studholme D.J."/>
        </authorList>
    </citation>
    <scope>NUCLEOTIDE SEQUENCE [LARGE SCALE GENOMIC DNA]</scope>
</reference>
<name>A0A426YJF5_ENSVE</name>
<proteinExistence type="predicted"/>
<sequence>SEYRSSTRVGTVPRRLAPWRPHQNIDLCSLALLGVRTVDPTQRPRRRWGESPLGAAKRGFYTYQRGGCPYVRPYLRRHLGHGRVVRWASRYRGIEGMARHAALMVRGEGAEMVLRPDPSASDADDAVDLAAELEQTRFHLRC</sequence>
<evidence type="ECO:0000313" key="1">
    <source>
        <dbReference type="EMBL" id="RRT51787.1"/>
    </source>
</evidence>
<accession>A0A426YJF5</accession>
<dbReference type="AlphaFoldDB" id="A0A426YJF5"/>
<dbReference type="Proteomes" id="UP000287651">
    <property type="component" value="Unassembled WGS sequence"/>
</dbReference>
<organism evidence="1 2">
    <name type="scientific">Ensete ventricosum</name>
    <name type="common">Abyssinian banana</name>
    <name type="synonym">Musa ensete</name>
    <dbReference type="NCBI Taxonomy" id="4639"/>
    <lineage>
        <taxon>Eukaryota</taxon>
        <taxon>Viridiplantae</taxon>
        <taxon>Streptophyta</taxon>
        <taxon>Embryophyta</taxon>
        <taxon>Tracheophyta</taxon>
        <taxon>Spermatophyta</taxon>
        <taxon>Magnoliopsida</taxon>
        <taxon>Liliopsida</taxon>
        <taxon>Zingiberales</taxon>
        <taxon>Musaceae</taxon>
        <taxon>Ensete</taxon>
    </lineage>
</organism>
<dbReference type="EMBL" id="AMZH03012035">
    <property type="protein sequence ID" value="RRT51787.1"/>
    <property type="molecule type" value="Genomic_DNA"/>
</dbReference>
<comment type="caution">
    <text evidence="1">The sequence shown here is derived from an EMBL/GenBank/DDBJ whole genome shotgun (WGS) entry which is preliminary data.</text>
</comment>
<gene>
    <name evidence="1" type="ORF">B296_00042877</name>
</gene>